<gene>
    <name evidence="2" type="ORF">L4923_19480</name>
</gene>
<proteinExistence type="predicted"/>
<keyword evidence="3" id="KW-1185">Reference proteome</keyword>
<accession>A0ABS9QKF8</accession>
<sequence>MDRPRFYVALRSRTSGLFGTSLSQAQVSGLEVILDAGQRAGLSLHRLAYVLATAYHETGGKMQPVTENLTYTSAARIRAVWPKRFSSIAAAIPYVRNPQGLANRVYADRMGNGPEASGDGWRYRGRALPQLTGRENYEKASKLVGVDLVSDPDAANDTDISAHILIKGMRSGMFTGKKLADFIAGNLVDYVGARAIINADGKANGRLVASYAKAFEAALGDAGYLGHTPETTAPFAGSSAEVPTPTGSVQPPAEPKSVAAGKRRFWAALADLFSLFTRQGA</sequence>
<name>A0ABS9QKF8_9HYPH</name>
<evidence type="ECO:0000313" key="2">
    <source>
        <dbReference type="EMBL" id="MCG7507216.1"/>
    </source>
</evidence>
<feature type="region of interest" description="Disordered" evidence="1">
    <location>
        <begin position="234"/>
        <end position="255"/>
    </location>
</feature>
<reference evidence="2 3" key="1">
    <citation type="submission" date="2022-02" db="EMBL/GenBank/DDBJ databases">
        <title>Draft genome sequence of Mezorhizobium retamae strain IRAMC:0171 isolated from Retama raetam nodules.</title>
        <authorList>
            <person name="Bengaied R."/>
            <person name="Sbissi I."/>
            <person name="Huber K."/>
            <person name="Ghodbane F."/>
            <person name="Nouioui I."/>
            <person name="Tarhouni M."/>
            <person name="Gtari M."/>
        </authorList>
    </citation>
    <scope>NUCLEOTIDE SEQUENCE [LARGE SCALE GENOMIC DNA]</scope>
    <source>
        <strain evidence="2 3">IRAMC:0171</strain>
    </source>
</reference>
<dbReference type="PANTHER" id="PTHR34408:SF1">
    <property type="entry name" value="GLYCOSYL HYDROLASE FAMILY 19 DOMAIN-CONTAINING PROTEIN HI_1415"/>
    <property type="match status" value="1"/>
</dbReference>
<dbReference type="EMBL" id="JAKREW010000021">
    <property type="protein sequence ID" value="MCG7507216.1"/>
    <property type="molecule type" value="Genomic_DNA"/>
</dbReference>
<organism evidence="2 3">
    <name type="scientific">Mesorhizobium retamae</name>
    <dbReference type="NCBI Taxonomy" id="2912854"/>
    <lineage>
        <taxon>Bacteria</taxon>
        <taxon>Pseudomonadati</taxon>
        <taxon>Pseudomonadota</taxon>
        <taxon>Alphaproteobacteria</taxon>
        <taxon>Hyphomicrobiales</taxon>
        <taxon>Phyllobacteriaceae</taxon>
        <taxon>Mesorhizobium</taxon>
    </lineage>
</organism>
<dbReference type="InterPro" id="IPR023346">
    <property type="entry name" value="Lysozyme-like_dom_sf"/>
</dbReference>
<comment type="caution">
    <text evidence="2">The sequence shown here is derived from an EMBL/GenBank/DDBJ whole genome shotgun (WGS) entry which is preliminary data.</text>
</comment>
<dbReference type="Proteomes" id="UP001201701">
    <property type="component" value="Unassembled WGS sequence"/>
</dbReference>
<dbReference type="InterPro" id="IPR052354">
    <property type="entry name" value="Cell_Wall_Dynamics_Protein"/>
</dbReference>
<dbReference type="RefSeq" id="WP_239368145.1">
    <property type="nucleotide sequence ID" value="NZ_JAKREW010000021.1"/>
</dbReference>
<protein>
    <recommendedName>
        <fullName evidence="4">Chitinase</fullName>
    </recommendedName>
</protein>
<evidence type="ECO:0000256" key="1">
    <source>
        <dbReference type="SAM" id="MobiDB-lite"/>
    </source>
</evidence>
<dbReference type="PANTHER" id="PTHR34408">
    <property type="entry name" value="FAMILY PROTEIN, PUTATIVE-RELATED"/>
    <property type="match status" value="1"/>
</dbReference>
<dbReference type="SUPFAM" id="SSF53955">
    <property type="entry name" value="Lysozyme-like"/>
    <property type="match status" value="1"/>
</dbReference>
<evidence type="ECO:0000313" key="3">
    <source>
        <dbReference type="Proteomes" id="UP001201701"/>
    </source>
</evidence>
<evidence type="ECO:0008006" key="4">
    <source>
        <dbReference type="Google" id="ProtNLM"/>
    </source>
</evidence>
<dbReference type="Gene3D" id="1.10.530.10">
    <property type="match status" value="1"/>
</dbReference>